<dbReference type="CDD" id="cd04433">
    <property type="entry name" value="AFD_class_I"/>
    <property type="match status" value="1"/>
</dbReference>
<evidence type="ECO:0000256" key="5">
    <source>
        <dbReference type="SAM" id="MobiDB-lite"/>
    </source>
</evidence>
<feature type="compositionally biased region" description="Gly residues" evidence="5">
    <location>
        <begin position="1218"/>
        <end position="1227"/>
    </location>
</feature>
<evidence type="ECO:0000256" key="3">
    <source>
        <dbReference type="ARBA" id="ARBA00022553"/>
    </source>
</evidence>
<feature type="domain" description="AMP-dependent synthetase/ligase" evidence="6">
    <location>
        <begin position="37"/>
        <end position="423"/>
    </location>
</feature>
<accession>A0A2I2FJ82</accession>
<dbReference type="GO" id="GO:0031956">
    <property type="term" value="F:medium-chain fatty acid-CoA ligase activity"/>
    <property type="evidence" value="ECO:0007669"/>
    <property type="project" value="TreeGrafter"/>
</dbReference>
<name>A0A2I2FJ82_ASPCN</name>
<proteinExistence type="inferred from homology"/>
<dbReference type="InterPro" id="IPR045851">
    <property type="entry name" value="AMP-bd_C_sf"/>
</dbReference>
<dbReference type="InterPro" id="IPR025110">
    <property type="entry name" value="AMP-bd_C"/>
</dbReference>
<dbReference type="PANTHER" id="PTHR43201">
    <property type="entry name" value="ACYL-COA SYNTHETASE"/>
    <property type="match status" value="1"/>
</dbReference>
<evidence type="ECO:0000256" key="2">
    <source>
        <dbReference type="ARBA" id="ARBA00022450"/>
    </source>
</evidence>
<organism evidence="9 10">
    <name type="scientific">Aspergillus candidus</name>
    <dbReference type="NCBI Taxonomy" id="41067"/>
    <lineage>
        <taxon>Eukaryota</taxon>
        <taxon>Fungi</taxon>
        <taxon>Dikarya</taxon>
        <taxon>Ascomycota</taxon>
        <taxon>Pezizomycotina</taxon>
        <taxon>Eurotiomycetes</taxon>
        <taxon>Eurotiomycetidae</taxon>
        <taxon>Eurotiales</taxon>
        <taxon>Aspergillaceae</taxon>
        <taxon>Aspergillus</taxon>
        <taxon>Aspergillus subgen. Circumdati</taxon>
    </lineage>
</organism>
<dbReference type="EMBL" id="KZ559123">
    <property type="protein sequence ID" value="PLB40670.1"/>
    <property type="molecule type" value="Genomic_DNA"/>
</dbReference>
<evidence type="ECO:0000259" key="8">
    <source>
        <dbReference type="Pfam" id="PF13193"/>
    </source>
</evidence>
<evidence type="ECO:0000259" key="7">
    <source>
        <dbReference type="Pfam" id="PF00668"/>
    </source>
</evidence>
<feature type="domain" description="Condensation" evidence="7">
    <location>
        <begin position="717"/>
        <end position="982"/>
    </location>
</feature>
<evidence type="ECO:0008006" key="11">
    <source>
        <dbReference type="Google" id="ProtNLM"/>
    </source>
</evidence>
<feature type="compositionally biased region" description="Acidic residues" evidence="5">
    <location>
        <begin position="1228"/>
        <end position="1238"/>
    </location>
</feature>
<dbReference type="Pfam" id="PF00668">
    <property type="entry name" value="Condensation"/>
    <property type="match status" value="1"/>
</dbReference>
<dbReference type="Pfam" id="PF00501">
    <property type="entry name" value="AMP-binding"/>
    <property type="match status" value="1"/>
</dbReference>
<comment type="similarity">
    <text evidence="1">Belongs to the ATP-dependent AMP-binding enzyme family.</text>
</comment>
<dbReference type="PROSITE" id="PS00455">
    <property type="entry name" value="AMP_BINDING"/>
    <property type="match status" value="1"/>
</dbReference>
<evidence type="ECO:0000313" key="9">
    <source>
        <dbReference type="EMBL" id="PLB40670.1"/>
    </source>
</evidence>
<dbReference type="STRING" id="41067.A0A2I2FJ82"/>
<protein>
    <recommendedName>
        <fullName evidence="11">Acetyl-CoA synthetase-like protein</fullName>
    </recommendedName>
</protein>
<dbReference type="PANTHER" id="PTHR43201:SF5">
    <property type="entry name" value="MEDIUM-CHAIN ACYL-COA LIGASE ACSF2, MITOCHONDRIAL"/>
    <property type="match status" value="1"/>
</dbReference>
<dbReference type="InterPro" id="IPR001242">
    <property type="entry name" value="Condensation_dom"/>
</dbReference>
<keyword evidence="4" id="KW-0436">Ligase</keyword>
<dbReference type="InterPro" id="IPR020845">
    <property type="entry name" value="AMP-binding_CS"/>
</dbReference>
<dbReference type="InterPro" id="IPR042099">
    <property type="entry name" value="ANL_N_sf"/>
</dbReference>
<dbReference type="OrthoDB" id="10253869at2759"/>
<keyword evidence="10" id="KW-1185">Reference proteome</keyword>
<dbReference type="Gene3D" id="3.40.50.12780">
    <property type="entry name" value="N-terminal domain of ligase-like"/>
    <property type="match status" value="1"/>
</dbReference>
<evidence type="ECO:0000313" key="10">
    <source>
        <dbReference type="Proteomes" id="UP000234585"/>
    </source>
</evidence>
<feature type="domain" description="AMP-binding enzyme C-terminal" evidence="8">
    <location>
        <begin position="477"/>
        <end position="558"/>
    </location>
</feature>
<dbReference type="Proteomes" id="UP000234585">
    <property type="component" value="Unassembled WGS sequence"/>
</dbReference>
<keyword evidence="3" id="KW-0597">Phosphoprotein</keyword>
<evidence type="ECO:0000256" key="4">
    <source>
        <dbReference type="ARBA" id="ARBA00022598"/>
    </source>
</evidence>
<dbReference type="Gene3D" id="3.30.559.10">
    <property type="entry name" value="Chloramphenicol acetyltransferase-like domain"/>
    <property type="match status" value="1"/>
</dbReference>
<sequence>MACDNPPIDNKALAETIDETQQIPEKDLISLLDDVADRFPHHDAILSLHQADHLELGGTGSPARQTRWTYSQLRKGSIRLAAHLAAEGMRHGSRIVAVFFNEAEWALLFWATVRLGCQFVPLDPRVLDHKKDALHILDKVQPAAVFVSNSTMAERVDGIVKDMEHRPSFKCVASAIDDVNTGQGWTTMSKALSDTTDGVIPADTVGLNDIVLILFTSGTTSRPKGCPHSAITIGSPALMVIDHFGLDPGHSLCQHLPSFHIFNIFLSLGFWLSGATVVLPSASFDPASCFRAFATSPKMHVPCVPSMVQALTTYASSANKTATSSPFSILLGGAPLTPDILELARTLGTKKIVVGYGTTEGVGTAMNVMDANSLVVVDNEVCLGTVKSGARLRFCQPGSRLPVSRGQIGEVHQGGLPVFSGYLDGSPEELAMCYQEEGVNWWASGDRGYLDEEGRLFLLGRYKDLIIRGGENISPVKIENCLGRMTGVHSAYVVGVADTVAGEVPVAVITRDSQTQVATSDLQAAVLAELGRSFSPTMILDLHKDLGKEEFPTTTSGKIQKPSLRQWVTDYLEQRRKIEQSSNDVLTELLECWSAVTGLAREAINPDASIKTFADSMMIIQFFNMASRKLPRYANSTLTISDTVRQQAEMLQQKKPEPTEVIVGSKCPDHEAEPLDQLRAEEVTASRLAPLGFGWKDVEELIPMTDYFSYFARIPVRPYHWNPRIALVVDSSISEAELRQALYQWLERHPLFRATTVTYDDDLDLYVVMSPSSGWLEMQVTDGPAVDNVAALKSYRLNDASWDWLSRTGPLLKATLVPLRDPPGVTGIVLHIHHIMFDYHNIHRALQDLRDLVSNLSNNSNAPLRPFHHYRSFARSYRAYRSSSAASEDVNFHVGRLREISKDPAAIWPPLRQDSDLPPLDPSKRRAFDTISRSARLPEIGHVQARAGVSAAMIGKCACTLVNLQYTKASEAIFTTTHSGRLWPSLPSSHDNHKATAPAHPLEIDGPTLVWRVERVPAPSPHETTIQFLRRVSKSQDEMVAHNHAPLGKVLHGLLSQPSQSEGEEEKATSTADTTLINRILFHQLFNWVLEKINNGSVSSTADSPLRVVDMLSQADLSLVWAPCLRPDNVCGLDIRYRHGQFEAGEVESFAREFLDTMAWLAEPGNLDRPVVECGISCGDVAAAADGVGNGTTTAADDVENGAADGFENGNTTAANGIGNGAVGDGAGDSDEKDDDADNDGRRKRRKLCT</sequence>
<evidence type="ECO:0000259" key="6">
    <source>
        <dbReference type="Pfam" id="PF00501"/>
    </source>
</evidence>
<dbReference type="Pfam" id="PF13193">
    <property type="entry name" value="AMP-binding_C"/>
    <property type="match status" value="1"/>
</dbReference>
<gene>
    <name evidence="9" type="ORF">BDW47DRAFT_81143</name>
</gene>
<dbReference type="AlphaFoldDB" id="A0A2I2FJ82"/>
<reference evidence="9 10" key="1">
    <citation type="submission" date="2017-12" db="EMBL/GenBank/DDBJ databases">
        <authorList>
            <consortium name="DOE Joint Genome Institute"/>
            <person name="Haridas S."/>
            <person name="Kjaerbolling I."/>
            <person name="Vesth T.C."/>
            <person name="Frisvad J.C."/>
            <person name="Nybo J.L."/>
            <person name="Theobald S."/>
            <person name="Kuo A."/>
            <person name="Bowyer P."/>
            <person name="Matsuda Y."/>
            <person name="Mondo S."/>
            <person name="Lyhne E.K."/>
            <person name="Kogle M.E."/>
            <person name="Clum A."/>
            <person name="Lipzen A."/>
            <person name="Salamov A."/>
            <person name="Ngan C.Y."/>
            <person name="Daum C."/>
            <person name="Chiniquy J."/>
            <person name="Barry K."/>
            <person name="LaButti K."/>
            <person name="Simmons B.A."/>
            <person name="Magnuson J.K."/>
            <person name="Mortensen U.H."/>
            <person name="Larsen T.O."/>
            <person name="Grigoriev I.V."/>
            <person name="Baker S.E."/>
            <person name="Andersen M.R."/>
            <person name="Nordberg H.P."/>
            <person name="Cantor M.N."/>
            <person name="Hua S.X."/>
        </authorList>
    </citation>
    <scope>NUCLEOTIDE SEQUENCE [LARGE SCALE GENOMIC DNA]</scope>
    <source>
        <strain evidence="9 10">CBS 102.13</strain>
    </source>
</reference>
<dbReference type="Gene3D" id="3.30.559.30">
    <property type="entry name" value="Nonribosomal peptide synthetase, condensation domain"/>
    <property type="match status" value="1"/>
</dbReference>
<dbReference type="SUPFAM" id="SSF52777">
    <property type="entry name" value="CoA-dependent acyltransferases"/>
    <property type="match status" value="2"/>
</dbReference>
<evidence type="ECO:0000256" key="1">
    <source>
        <dbReference type="ARBA" id="ARBA00006432"/>
    </source>
</evidence>
<dbReference type="InterPro" id="IPR023213">
    <property type="entry name" value="CAT-like_dom_sf"/>
</dbReference>
<dbReference type="SUPFAM" id="SSF56801">
    <property type="entry name" value="Acetyl-CoA synthetase-like"/>
    <property type="match status" value="1"/>
</dbReference>
<dbReference type="GeneID" id="36527073"/>
<dbReference type="GO" id="GO:0006631">
    <property type="term" value="P:fatty acid metabolic process"/>
    <property type="evidence" value="ECO:0007669"/>
    <property type="project" value="TreeGrafter"/>
</dbReference>
<feature type="region of interest" description="Disordered" evidence="5">
    <location>
        <begin position="1199"/>
        <end position="1250"/>
    </location>
</feature>
<dbReference type="Gene3D" id="3.30.300.30">
    <property type="match status" value="1"/>
</dbReference>
<dbReference type="InterPro" id="IPR000873">
    <property type="entry name" value="AMP-dep_synth/lig_dom"/>
</dbReference>
<dbReference type="RefSeq" id="XP_024674682.1">
    <property type="nucleotide sequence ID" value="XM_024819913.1"/>
</dbReference>
<keyword evidence="2" id="KW-0596">Phosphopantetheine</keyword>